<name>A0ABW8NAN0_9MICC</name>
<protein>
    <submittedName>
        <fullName evidence="1">Uncharacterized protein</fullName>
    </submittedName>
</protein>
<organism evidence="1 2">
    <name type="scientific">Paenarthrobacter histidinolovorans</name>
    <dbReference type="NCBI Taxonomy" id="43664"/>
    <lineage>
        <taxon>Bacteria</taxon>
        <taxon>Bacillati</taxon>
        <taxon>Actinomycetota</taxon>
        <taxon>Actinomycetes</taxon>
        <taxon>Micrococcales</taxon>
        <taxon>Micrococcaceae</taxon>
        <taxon>Paenarthrobacter</taxon>
    </lineage>
</organism>
<proteinExistence type="predicted"/>
<keyword evidence="2" id="KW-1185">Reference proteome</keyword>
<evidence type="ECO:0000313" key="2">
    <source>
        <dbReference type="Proteomes" id="UP001620520"/>
    </source>
</evidence>
<sequence>MRPSTGSIVPLILAPLPHTPPPSTNPSLTPHLHPVLNTFKKVQY</sequence>
<evidence type="ECO:0000313" key="1">
    <source>
        <dbReference type="EMBL" id="MFK4640609.1"/>
    </source>
</evidence>
<dbReference type="EMBL" id="JBIYEW010000003">
    <property type="protein sequence ID" value="MFK4640609.1"/>
    <property type="molecule type" value="Genomic_DNA"/>
</dbReference>
<reference evidence="1 2" key="1">
    <citation type="submission" date="2024-10" db="EMBL/GenBank/DDBJ databases">
        <title>Novel secondary metabolite-producing bacteria for plant disease control.</title>
        <authorList>
            <person name="Chevrette M."/>
        </authorList>
    </citation>
    <scope>NUCLEOTIDE SEQUENCE [LARGE SCALE GENOMIC DNA]</scope>
    <source>
        <strain evidence="1 2">J30 TE3557</strain>
    </source>
</reference>
<comment type="caution">
    <text evidence="1">The sequence shown here is derived from an EMBL/GenBank/DDBJ whole genome shotgun (WGS) entry which is preliminary data.</text>
</comment>
<dbReference type="Proteomes" id="UP001620520">
    <property type="component" value="Unassembled WGS sequence"/>
</dbReference>
<accession>A0ABW8NAN0</accession>
<gene>
    <name evidence="1" type="ORF">ABIA52_003498</name>
</gene>